<keyword evidence="3" id="KW-1185">Reference proteome</keyword>
<keyword evidence="1" id="KW-0812">Transmembrane</keyword>
<evidence type="ECO:0000256" key="1">
    <source>
        <dbReference type="SAM" id="Phobius"/>
    </source>
</evidence>
<dbReference type="Pfam" id="PF22564">
    <property type="entry name" value="HAAS"/>
    <property type="match status" value="1"/>
</dbReference>
<dbReference type="EMBL" id="JAKNHQ010000006">
    <property type="protein sequence ID" value="MCG4610487.1"/>
    <property type="molecule type" value="Genomic_DNA"/>
</dbReference>
<sequence length="171" mass="18653">MTKEAYIRAVMRNLRLPRKIKKRIKNDLLSDFTARMEAGETQEQIIKDMGTPDKVAAEFHENFAGQLLPQRTPLDWFLLIAGILFGAIALLKVLGEVLLPAVLSALFAGGPAFPENVAIIGGADGPTAVFVTGSLAIGSIQWIGILLPLLLCALFVGAYLWHRRKKKSSIS</sequence>
<feature type="transmembrane region" description="Helical" evidence="1">
    <location>
        <begin position="140"/>
        <end position="161"/>
    </location>
</feature>
<name>A0ABS9MI43_9FIRM</name>
<protein>
    <recommendedName>
        <fullName evidence="4">DUF1700 domain-containing protein</fullName>
    </recommendedName>
</protein>
<gene>
    <name evidence="2" type="ORF">L0P57_06015</name>
</gene>
<organism evidence="2 3">
    <name type="scientific">Anaeromassilibacillus senegalensis</name>
    <dbReference type="NCBI Taxonomy" id="1673717"/>
    <lineage>
        <taxon>Bacteria</taxon>
        <taxon>Bacillati</taxon>
        <taxon>Bacillota</taxon>
        <taxon>Clostridia</taxon>
        <taxon>Eubacteriales</taxon>
        <taxon>Acutalibacteraceae</taxon>
        <taxon>Anaeromassilibacillus</taxon>
    </lineage>
</organism>
<feature type="transmembrane region" description="Helical" evidence="1">
    <location>
        <begin position="76"/>
        <end position="94"/>
    </location>
</feature>
<reference evidence="2 3" key="1">
    <citation type="submission" date="2022-01" db="EMBL/GenBank/DDBJ databases">
        <title>Collection of gut derived symbiotic bacterial strains cultured from healthy donors.</title>
        <authorList>
            <person name="Lin H."/>
            <person name="Kohout C."/>
            <person name="Waligurski E."/>
            <person name="Pamer E.G."/>
        </authorList>
    </citation>
    <scope>NUCLEOTIDE SEQUENCE [LARGE SCALE GENOMIC DNA]</scope>
    <source>
        <strain evidence="2 3">DFI.7.58</strain>
    </source>
</reference>
<keyword evidence="1" id="KW-0472">Membrane</keyword>
<evidence type="ECO:0008006" key="4">
    <source>
        <dbReference type="Google" id="ProtNLM"/>
    </source>
</evidence>
<keyword evidence="1" id="KW-1133">Transmembrane helix</keyword>
<dbReference type="RefSeq" id="WP_191405407.1">
    <property type="nucleotide sequence ID" value="NZ_JAKNHQ010000006.1"/>
</dbReference>
<dbReference type="Proteomes" id="UP001298681">
    <property type="component" value="Unassembled WGS sequence"/>
</dbReference>
<proteinExistence type="predicted"/>
<evidence type="ECO:0000313" key="2">
    <source>
        <dbReference type="EMBL" id="MCG4610487.1"/>
    </source>
</evidence>
<accession>A0ABS9MI43</accession>
<evidence type="ECO:0000313" key="3">
    <source>
        <dbReference type="Proteomes" id="UP001298681"/>
    </source>
</evidence>
<comment type="caution">
    <text evidence="2">The sequence shown here is derived from an EMBL/GenBank/DDBJ whole genome shotgun (WGS) entry which is preliminary data.</text>
</comment>